<comment type="subcellular location">
    <subcellularLocation>
        <location evidence="1">Membrane</location>
        <topology evidence="1">Multi-pass membrane protein</topology>
    </subcellularLocation>
</comment>
<dbReference type="InterPro" id="IPR038770">
    <property type="entry name" value="Na+/solute_symporter_sf"/>
</dbReference>
<dbReference type="Proteomes" id="UP000321621">
    <property type="component" value="Unassembled WGS sequence"/>
</dbReference>
<evidence type="ECO:0000313" key="7">
    <source>
        <dbReference type="EMBL" id="TXJ91145.1"/>
    </source>
</evidence>
<sequence length="373" mass="39619">MKKLDKYTVAFGMAILLFLICLIMIISGRLSEIGPLMIGMFAVLAFAFSGYEVLKGYIFTTMVFAGVSLAMFYPNYFIEVGGFKLTGLIIPLIQIIMFGMGTSMSLKDFAAVVKTPKGVVAGVVAQLAIMPIIGYLLANLSGLPPEIAAGIVLIGCSPSGVASNVMAYLANANLALSITITSIATLLAPFVTPLLMKLLAGEFVEIDVLSMMWSIVKMIILPIGLGLLFNKLLGKKTQWLDKAMPLVSMAGIGLIIVVITAAGRDSLLDIGGVLIVLVLIHNLFGYFLGYGFARLVRMPERDARTIAIEVGMQNGGLASGIANSLGKIATMGLAPAVFGPLMNITGSILASYWHKKPIASSGERDVEITENIE</sequence>
<feature type="transmembrane region" description="Helical" evidence="5">
    <location>
        <begin position="58"/>
        <end position="76"/>
    </location>
</feature>
<keyword evidence="3 5" id="KW-1133">Transmembrane helix</keyword>
<feature type="transmembrane region" description="Helical" evidence="5">
    <location>
        <begin position="147"/>
        <end position="167"/>
    </location>
</feature>
<feature type="transmembrane region" description="Helical" evidence="5">
    <location>
        <begin position="245"/>
        <end position="264"/>
    </location>
</feature>
<dbReference type="InterPro" id="IPR004710">
    <property type="entry name" value="Bilac:Na_transpt"/>
</dbReference>
<accession>A0A3A1NFN3</accession>
<dbReference type="InterPro" id="IPR002657">
    <property type="entry name" value="BilAc:Na_symport/Acr3"/>
</dbReference>
<dbReference type="PANTHER" id="PTHR10361:SF28">
    <property type="entry name" value="P3 PROTEIN-RELATED"/>
    <property type="match status" value="1"/>
</dbReference>
<organism evidence="6 8">
    <name type="scientific">Flagellimonas pelagia</name>
    <dbReference type="NCBI Taxonomy" id="2306998"/>
    <lineage>
        <taxon>Bacteria</taxon>
        <taxon>Pseudomonadati</taxon>
        <taxon>Bacteroidota</taxon>
        <taxon>Flavobacteriia</taxon>
        <taxon>Flavobacteriales</taxon>
        <taxon>Flavobacteriaceae</taxon>
        <taxon>Flagellimonas</taxon>
    </lineage>
</organism>
<keyword evidence="2 5" id="KW-0812">Transmembrane</keyword>
<keyword evidence="4 5" id="KW-0472">Membrane</keyword>
<evidence type="ECO:0000256" key="1">
    <source>
        <dbReference type="ARBA" id="ARBA00004141"/>
    </source>
</evidence>
<dbReference type="GO" id="GO:0016020">
    <property type="term" value="C:membrane"/>
    <property type="evidence" value="ECO:0007669"/>
    <property type="project" value="UniProtKB-SubCell"/>
</dbReference>
<evidence type="ECO:0000256" key="3">
    <source>
        <dbReference type="ARBA" id="ARBA00022989"/>
    </source>
</evidence>
<feature type="transmembrane region" description="Helical" evidence="5">
    <location>
        <begin position="88"/>
        <end position="106"/>
    </location>
</feature>
<comment type="caution">
    <text evidence="6">The sequence shown here is derived from an EMBL/GenBank/DDBJ whole genome shotgun (WGS) entry which is preliminary data.</text>
</comment>
<reference evidence="7 9" key="2">
    <citation type="submission" date="2019-07" db="EMBL/GenBank/DDBJ databases">
        <title>Draft genome of two Muricauda strains isolated from deep sea.</title>
        <authorList>
            <person name="Sun C."/>
        </authorList>
    </citation>
    <scope>NUCLEOTIDE SEQUENCE [LARGE SCALE GENOMIC DNA]</scope>
    <source>
        <strain evidence="7 9">72</strain>
    </source>
</reference>
<evidence type="ECO:0000313" key="6">
    <source>
        <dbReference type="EMBL" id="RIV42257.1"/>
    </source>
</evidence>
<dbReference type="PANTHER" id="PTHR10361">
    <property type="entry name" value="SODIUM-BILE ACID COTRANSPORTER"/>
    <property type="match status" value="1"/>
</dbReference>
<feature type="transmembrane region" description="Helical" evidence="5">
    <location>
        <begin position="211"/>
        <end position="233"/>
    </location>
</feature>
<protein>
    <submittedName>
        <fullName evidence="6">Bile acid:sodium symporter family protein</fullName>
    </submittedName>
</protein>
<dbReference type="Gene3D" id="1.20.1530.20">
    <property type="match status" value="1"/>
</dbReference>
<dbReference type="Pfam" id="PF01758">
    <property type="entry name" value="SBF"/>
    <property type="match status" value="1"/>
</dbReference>
<proteinExistence type="predicted"/>
<feature type="transmembrane region" description="Helical" evidence="5">
    <location>
        <begin position="174"/>
        <end position="191"/>
    </location>
</feature>
<gene>
    <name evidence="6" type="ORF">D2V05_19425</name>
    <name evidence="7" type="ORF">FQ017_19265</name>
</gene>
<dbReference type="EMBL" id="VNWK01000036">
    <property type="protein sequence ID" value="TXJ91145.1"/>
    <property type="molecule type" value="Genomic_DNA"/>
</dbReference>
<feature type="transmembrane region" description="Helical" evidence="5">
    <location>
        <begin position="270"/>
        <end position="293"/>
    </location>
</feature>
<keyword evidence="9" id="KW-1185">Reference proteome</keyword>
<dbReference type="OrthoDB" id="9806785at2"/>
<evidence type="ECO:0000256" key="5">
    <source>
        <dbReference type="SAM" id="Phobius"/>
    </source>
</evidence>
<dbReference type="EMBL" id="QXFI01000036">
    <property type="protein sequence ID" value="RIV42257.1"/>
    <property type="molecule type" value="Genomic_DNA"/>
</dbReference>
<name>A0A3A1NFN3_9FLAO</name>
<feature type="transmembrane region" description="Helical" evidence="5">
    <location>
        <begin position="7"/>
        <end position="27"/>
    </location>
</feature>
<dbReference type="Proteomes" id="UP000266691">
    <property type="component" value="Unassembled WGS sequence"/>
</dbReference>
<evidence type="ECO:0000313" key="8">
    <source>
        <dbReference type="Proteomes" id="UP000266691"/>
    </source>
</evidence>
<feature type="transmembrane region" description="Helical" evidence="5">
    <location>
        <begin position="33"/>
        <end position="51"/>
    </location>
</feature>
<evidence type="ECO:0000313" key="9">
    <source>
        <dbReference type="Proteomes" id="UP000321621"/>
    </source>
</evidence>
<evidence type="ECO:0000256" key="2">
    <source>
        <dbReference type="ARBA" id="ARBA00022692"/>
    </source>
</evidence>
<feature type="transmembrane region" description="Helical" evidence="5">
    <location>
        <begin position="118"/>
        <end position="141"/>
    </location>
</feature>
<evidence type="ECO:0000256" key="4">
    <source>
        <dbReference type="ARBA" id="ARBA00023136"/>
    </source>
</evidence>
<reference evidence="6 8" key="1">
    <citation type="submission" date="2018-08" db="EMBL/GenBank/DDBJ databases">
        <title>Proposal of Muricauda 72 sp.nov. and Muricauda NH166 sp.nov., isolated from seawater.</title>
        <authorList>
            <person name="Cheng H."/>
            <person name="Wu Y.-H."/>
            <person name="Guo L.-L."/>
            <person name="Xu X.-W."/>
        </authorList>
    </citation>
    <scope>NUCLEOTIDE SEQUENCE [LARGE SCALE GENOMIC DNA]</scope>
    <source>
        <strain evidence="6 8">72</strain>
    </source>
</reference>
<dbReference type="AlphaFoldDB" id="A0A3A1NFN3"/>